<dbReference type="GO" id="GO:0008409">
    <property type="term" value="F:5'-3' exonuclease activity"/>
    <property type="evidence" value="ECO:0007669"/>
    <property type="project" value="InterPro"/>
</dbReference>
<keyword evidence="3" id="KW-0540">Nuclease</keyword>
<dbReference type="EMBL" id="JAMRYU010000012">
    <property type="protein sequence ID" value="MDC4240913.1"/>
    <property type="molecule type" value="Genomic_DNA"/>
</dbReference>
<dbReference type="InterPro" id="IPR041122">
    <property type="entry name" value="RecJ_OB"/>
</dbReference>
<sequence>MNVEKWTVRNVKCELNNLMKALDVNETVARLLVNRGIYKIEEAKKFLNPKTEYFYNSDTMKDLYKSVKLLKDHIDSGKKILIVGDYDVDGVISTYVLYKCLSRLNANVYYHIPDRIKEGYGINEVIIKNAKKDEVDLIITCDNGISAIEQIKLAKELGIAVIVTDHHDVPFKEDIDGKREFIIPSADCVVNPKQLDCMYPFKGLCGAGVVYKLMEALYNEYNIDKSEVIDLLQYVSIATVCDVVDLVEENRIIVKKGLELLNNTDNIGLNALFEETGVKDKKITVYTLGFILGPSINASGRLEQAFWALELLLSNDVNRAKELACKLNDLNKERQDLTKEGVDKAIRIIEENKMQDNKVIVVYLDDIHESIAGIIAGRIREKYNLPTIILTKAHEGAKGSGRSIEEYNMFEELLKCKDLLGKFGGHPMAAGMSIPIENIDAFRDRLNEVTTLTEEDIMVKVQIDMGLSLNKINYRLIDQISLLEPYGKANPKPTFGMKKLKLLDAKILGKNRNVLKLKLSDGDLIIEGIYFGDIEGFEETMKWEVGEYEYSLVLNGKPNHVYLDIICFPEVNEYMGNKKVQLVISNYRVSQ</sequence>
<keyword evidence="11" id="KW-1185">Reference proteome</keyword>
<dbReference type="RefSeq" id="WP_272470407.1">
    <property type="nucleotide sequence ID" value="NZ_JAMRYU010000012.1"/>
</dbReference>
<keyword evidence="4" id="KW-0378">Hydrolase</keyword>
<feature type="coiled-coil region" evidence="6">
    <location>
        <begin position="313"/>
        <end position="340"/>
    </location>
</feature>
<evidence type="ECO:0000259" key="7">
    <source>
        <dbReference type="Pfam" id="PF01368"/>
    </source>
</evidence>
<name>A0A9X3XL88_9CLOT</name>
<dbReference type="Pfam" id="PF01368">
    <property type="entry name" value="DHH"/>
    <property type="match status" value="1"/>
</dbReference>
<feature type="domain" description="DDH" evidence="7">
    <location>
        <begin position="79"/>
        <end position="231"/>
    </location>
</feature>
<feature type="domain" description="DHHA1" evidence="8">
    <location>
        <begin position="356"/>
        <end position="449"/>
    </location>
</feature>
<proteinExistence type="inferred from homology"/>
<evidence type="ECO:0000256" key="3">
    <source>
        <dbReference type="ARBA" id="ARBA00022722"/>
    </source>
</evidence>
<dbReference type="NCBIfam" id="TIGR00644">
    <property type="entry name" value="recJ"/>
    <property type="match status" value="1"/>
</dbReference>
<reference evidence="10" key="1">
    <citation type="submission" date="2022-05" db="EMBL/GenBank/DDBJ databases">
        <title>Draft genome sequence of Clostridium tertium strain CP3 isolated from Peru.</title>
        <authorList>
            <person name="Hurtado R."/>
            <person name="Lima L."/>
            <person name="Sousa T."/>
            <person name="Jaiswal A.K."/>
            <person name="Tiwari S."/>
            <person name="Maturrano L."/>
            <person name="Brenig B."/>
            <person name="Azevedo V."/>
        </authorList>
    </citation>
    <scope>NUCLEOTIDE SEQUENCE</scope>
    <source>
        <strain evidence="10">CP3</strain>
    </source>
</reference>
<dbReference type="InterPro" id="IPR001667">
    <property type="entry name" value="DDH_dom"/>
</dbReference>
<dbReference type="SUPFAM" id="SSF64182">
    <property type="entry name" value="DHH phosphoesterases"/>
    <property type="match status" value="1"/>
</dbReference>
<evidence type="ECO:0000256" key="4">
    <source>
        <dbReference type="ARBA" id="ARBA00022801"/>
    </source>
</evidence>
<dbReference type="GO" id="GO:0003676">
    <property type="term" value="F:nucleic acid binding"/>
    <property type="evidence" value="ECO:0007669"/>
    <property type="project" value="InterPro"/>
</dbReference>
<comment type="similarity">
    <text evidence="1">Belongs to the RecJ family.</text>
</comment>
<dbReference type="GO" id="GO:0006310">
    <property type="term" value="P:DNA recombination"/>
    <property type="evidence" value="ECO:0007669"/>
    <property type="project" value="InterPro"/>
</dbReference>
<dbReference type="GO" id="GO:0006281">
    <property type="term" value="P:DNA repair"/>
    <property type="evidence" value="ECO:0007669"/>
    <property type="project" value="InterPro"/>
</dbReference>
<dbReference type="Gene3D" id="3.90.1640.30">
    <property type="match status" value="1"/>
</dbReference>
<dbReference type="InterPro" id="IPR003156">
    <property type="entry name" value="DHHA1_dom"/>
</dbReference>
<dbReference type="Pfam" id="PF02272">
    <property type="entry name" value="DHHA1"/>
    <property type="match status" value="1"/>
</dbReference>
<dbReference type="Proteomes" id="UP001141183">
    <property type="component" value="Unassembled WGS sequence"/>
</dbReference>
<evidence type="ECO:0000313" key="11">
    <source>
        <dbReference type="Proteomes" id="UP001141183"/>
    </source>
</evidence>
<dbReference type="InterPro" id="IPR051673">
    <property type="entry name" value="SSDNA_exonuclease_RecJ"/>
</dbReference>
<evidence type="ECO:0000256" key="6">
    <source>
        <dbReference type="SAM" id="Coils"/>
    </source>
</evidence>
<protein>
    <recommendedName>
        <fullName evidence="2">Single-stranded-DNA-specific exonuclease RecJ</fullName>
    </recommendedName>
</protein>
<gene>
    <name evidence="10" type="primary">recJ</name>
    <name evidence="10" type="ORF">NE398_12170</name>
</gene>
<accession>A0A9X3XL88</accession>
<dbReference type="Gene3D" id="3.10.310.30">
    <property type="match status" value="1"/>
</dbReference>
<keyword evidence="6" id="KW-0175">Coiled coil</keyword>
<dbReference type="InterPro" id="IPR038763">
    <property type="entry name" value="DHH_sf"/>
</dbReference>
<evidence type="ECO:0000256" key="2">
    <source>
        <dbReference type="ARBA" id="ARBA00019841"/>
    </source>
</evidence>
<evidence type="ECO:0000256" key="1">
    <source>
        <dbReference type="ARBA" id="ARBA00005915"/>
    </source>
</evidence>
<comment type="caution">
    <text evidence="10">The sequence shown here is derived from an EMBL/GenBank/DDBJ whole genome shotgun (WGS) entry which is preliminary data.</text>
</comment>
<dbReference type="InterPro" id="IPR004610">
    <property type="entry name" value="RecJ"/>
</dbReference>
<dbReference type="Pfam" id="PF17768">
    <property type="entry name" value="RecJ_OB"/>
    <property type="match status" value="1"/>
</dbReference>
<organism evidence="10 11">
    <name type="scientific">Clostridium tertium</name>
    <dbReference type="NCBI Taxonomy" id="1559"/>
    <lineage>
        <taxon>Bacteria</taxon>
        <taxon>Bacillati</taxon>
        <taxon>Bacillota</taxon>
        <taxon>Clostridia</taxon>
        <taxon>Eubacteriales</taxon>
        <taxon>Clostridiaceae</taxon>
        <taxon>Clostridium</taxon>
    </lineage>
</organism>
<evidence type="ECO:0000256" key="5">
    <source>
        <dbReference type="ARBA" id="ARBA00022839"/>
    </source>
</evidence>
<evidence type="ECO:0000259" key="8">
    <source>
        <dbReference type="Pfam" id="PF02272"/>
    </source>
</evidence>
<dbReference type="PANTHER" id="PTHR30255">
    <property type="entry name" value="SINGLE-STRANDED-DNA-SPECIFIC EXONUCLEASE RECJ"/>
    <property type="match status" value="1"/>
</dbReference>
<evidence type="ECO:0000313" key="10">
    <source>
        <dbReference type="EMBL" id="MDC4240913.1"/>
    </source>
</evidence>
<keyword evidence="5 10" id="KW-0269">Exonuclease</keyword>
<feature type="domain" description="RecJ OB" evidence="9">
    <location>
        <begin position="463"/>
        <end position="585"/>
    </location>
</feature>
<evidence type="ECO:0000259" key="9">
    <source>
        <dbReference type="Pfam" id="PF17768"/>
    </source>
</evidence>
<dbReference type="AlphaFoldDB" id="A0A9X3XL88"/>
<dbReference type="PANTHER" id="PTHR30255:SF2">
    <property type="entry name" value="SINGLE-STRANDED-DNA-SPECIFIC EXONUCLEASE RECJ"/>
    <property type="match status" value="1"/>
</dbReference>